<reference evidence="2 3" key="1">
    <citation type="journal article" date="2018" name="BMC Genomics">
        <title>Comparative genome analyses reveal sequence features reflecting distinct modes of host-adaptation between dicot and monocot powdery mildew.</title>
        <authorList>
            <person name="Wu Y."/>
            <person name="Ma X."/>
            <person name="Pan Z."/>
            <person name="Kale S.D."/>
            <person name="Song Y."/>
            <person name="King H."/>
            <person name="Zhang Q."/>
            <person name="Presley C."/>
            <person name="Deng X."/>
            <person name="Wei C.I."/>
            <person name="Xiao S."/>
        </authorList>
    </citation>
    <scope>NUCLEOTIDE SEQUENCE [LARGE SCALE GENOMIC DNA]</scope>
    <source>
        <strain evidence="2">UMSG3</strain>
    </source>
</reference>
<dbReference type="Proteomes" id="UP000283383">
    <property type="component" value="Unassembled WGS sequence"/>
</dbReference>
<dbReference type="EMBL" id="MCBQ01021935">
    <property type="protein sequence ID" value="RKF53370.1"/>
    <property type="molecule type" value="Genomic_DNA"/>
</dbReference>
<evidence type="ECO:0000313" key="3">
    <source>
        <dbReference type="Proteomes" id="UP000283383"/>
    </source>
</evidence>
<name>A0A420H7H8_9PEZI</name>
<dbReference type="AlphaFoldDB" id="A0A420H7H8"/>
<protein>
    <submittedName>
        <fullName evidence="2">Uncharacterized protein</fullName>
    </submittedName>
</protein>
<keyword evidence="3" id="KW-1185">Reference proteome</keyword>
<feature type="non-terminal residue" evidence="2">
    <location>
        <position position="193"/>
    </location>
</feature>
<feature type="compositionally biased region" description="Basic and acidic residues" evidence="1">
    <location>
        <begin position="178"/>
        <end position="193"/>
    </location>
</feature>
<proteinExistence type="predicted"/>
<evidence type="ECO:0000256" key="1">
    <source>
        <dbReference type="SAM" id="MobiDB-lite"/>
    </source>
</evidence>
<gene>
    <name evidence="2" type="ORF">GcM3_219039</name>
</gene>
<comment type="caution">
    <text evidence="2">The sequence shown here is derived from an EMBL/GenBank/DDBJ whole genome shotgun (WGS) entry which is preliminary data.</text>
</comment>
<sequence>MSADEQPHFEISDLDKATETDLNRFAKSELEYWKENGFKNRNLWDEYVLGFEGWTSEHFANVDRHTRSKLRDHLIVNGVYMTSIGNLNKRLIAEQLMEPLQAKTYHVFTQEDEREWSDKRDLPTSEPSFGQKVQKYSSTIPTSPTIKREGLTQPDDYPPMNLAIRDFHGKNKQNTENSFEKQPQKWEERLKSK</sequence>
<feature type="region of interest" description="Disordered" evidence="1">
    <location>
        <begin position="115"/>
        <end position="193"/>
    </location>
</feature>
<accession>A0A420H7H8</accession>
<organism evidence="2 3">
    <name type="scientific">Golovinomyces cichoracearum</name>
    <dbReference type="NCBI Taxonomy" id="62708"/>
    <lineage>
        <taxon>Eukaryota</taxon>
        <taxon>Fungi</taxon>
        <taxon>Dikarya</taxon>
        <taxon>Ascomycota</taxon>
        <taxon>Pezizomycotina</taxon>
        <taxon>Leotiomycetes</taxon>
        <taxon>Erysiphales</taxon>
        <taxon>Erysiphaceae</taxon>
        <taxon>Golovinomyces</taxon>
    </lineage>
</organism>
<feature type="compositionally biased region" description="Polar residues" evidence="1">
    <location>
        <begin position="134"/>
        <end position="145"/>
    </location>
</feature>
<evidence type="ECO:0000313" key="2">
    <source>
        <dbReference type="EMBL" id="RKF53370.1"/>
    </source>
</evidence>